<evidence type="ECO:0000256" key="5">
    <source>
        <dbReference type="PROSITE-ProRule" id="PRU00169"/>
    </source>
</evidence>
<evidence type="ECO:0000313" key="9">
    <source>
        <dbReference type="Proteomes" id="UP000269015"/>
    </source>
</evidence>
<dbReference type="Proteomes" id="UP000269015">
    <property type="component" value="Chromosome"/>
</dbReference>
<dbReference type="InterPro" id="IPR001789">
    <property type="entry name" value="Sig_transdc_resp-reg_receiver"/>
</dbReference>
<dbReference type="InterPro" id="IPR000792">
    <property type="entry name" value="Tscrpt_reg_LuxR_C"/>
</dbReference>
<dbReference type="SMART" id="SM00448">
    <property type="entry name" value="REC"/>
    <property type="match status" value="1"/>
</dbReference>
<organism evidence="8 9">
    <name type="scientific">Chryseobacterium indologenes</name>
    <name type="common">Flavobacterium indologenes</name>
    <dbReference type="NCBI Taxonomy" id="253"/>
    <lineage>
        <taxon>Bacteria</taxon>
        <taxon>Pseudomonadati</taxon>
        <taxon>Bacteroidota</taxon>
        <taxon>Flavobacteriia</taxon>
        <taxon>Flavobacteriales</taxon>
        <taxon>Weeksellaceae</taxon>
        <taxon>Chryseobacterium group</taxon>
        <taxon>Chryseobacterium</taxon>
    </lineage>
</organism>
<dbReference type="PROSITE" id="PS50043">
    <property type="entry name" value="HTH_LUXR_2"/>
    <property type="match status" value="1"/>
</dbReference>
<dbReference type="GO" id="GO:0006355">
    <property type="term" value="P:regulation of DNA-templated transcription"/>
    <property type="evidence" value="ECO:0007669"/>
    <property type="project" value="InterPro"/>
</dbReference>
<dbReference type="SUPFAM" id="SSF52172">
    <property type="entry name" value="CheY-like"/>
    <property type="match status" value="1"/>
</dbReference>
<name>A0AAD0YVY0_CHRID</name>
<dbReference type="Pfam" id="PF00072">
    <property type="entry name" value="Response_reg"/>
    <property type="match status" value="1"/>
</dbReference>
<evidence type="ECO:0000256" key="4">
    <source>
        <dbReference type="ARBA" id="ARBA00023163"/>
    </source>
</evidence>
<keyword evidence="2" id="KW-0805">Transcription regulation</keyword>
<dbReference type="SMART" id="SM00421">
    <property type="entry name" value="HTH_LUXR"/>
    <property type="match status" value="1"/>
</dbReference>
<dbReference type="GO" id="GO:0003677">
    <property type="term" value="F:DNA binding"/>
    <property type="evidence" value="ECO:0007669"/>
    <property type="project" value="UniProtKB-KW"/>
</dbReference>
<dbReference type="GO" id="GO:0000160">
    <property type="term" value="P:phosphorelay signal transduction system"/>
    <property type="evidence" value="ECO:0007669"/>
    <property type="project" value="InterPro"/>
</dbReference>
<dbReference type="RefSeq" id="WP_123861893.1">
    <property type="nucleotide sequence ID" value="NZ_CP033930.1"/>
</dbReference>
<proteinExistence type="predicted"/>
<keyword evidence="3 8" id="KW-0238">DNA-binding</keyword>
<sequence length="213" mass="23965">MENEKINIVIVDDHPIVIEGLKMMLGSQSFFNIAETFTSGSEIISFVKNHKVDIILLDIALPDGNGTELCREIKKISPEISVIMFSNRSERSIIMQSIQNGASGYLLKNTSIYELVICIKGALSGNIVFCNETKHIISRPPSQNDLPIPRLTKREKQILQMVAQGKTSNVIAEELFLSPLTVDTHRKNLLQKFQAKNSTELINRAIQQRMIEE</sequence>
<dbReference type="CDD" id="cd06170">
    <property type="entry name" value="LuxR_C_like"/>
    <property type="match status" value="1"/>
</dbReference>
<dbReference type="InterPro" id="IPR058245">
    <property type="entry name" value="NreC/VraR/RcsB-like_REC"/>
</dbReference>
<feature type="domain" description="HTH luxR-type" evidence="6">
    <location>
        <begin position="144"/>
        <end position="209"/>
    </location>
</feature>
<accession>A0AAD0YVY0</accession>
<reference evidence="8 9" key="1">
    <citation type="submission" date="2018-11" db="EMBL/GenBank/DDBJ databases">
        <title>Proposal to divide the Flavobacteriaceae and reorganize its genera based on Amino Acid Identity values calculated from whole genome sequences.</title>
        <authorList>
            <person name="Nicholson A.C."/>
            <person name="Gulvik C.A."/>
            <person name="Whitney A.M."/>
            <person name="Humrighouse B.W."/>
            <person name="Bell M."/>
            <person name="Holmes B."/>
            <person name="Steigerwalt A.G."/>
            <person name="Villarma A."/>
            <person name="Sheth M."/>
            <person name="Batra D."/>
            <person name="Pryor J."/>
            <person name="Bernardet J.-F."/>
            <person name="Hugo C."/>
            <person name="Kampfer P."/>
            <person name="Newman J."/>
            <person name="McQuiston J.R."/>
        </authorList>
    </citation>
    <scope>NUCLEOTIDE SEQUENCE [LARGE SCALE GENOMIC DNA]</scope>
    <source>
        <strain evidence="8 9">H5559</strain>
    </source>
</reference>
<dbReference type="InterPro" id="IPR011006">
    <property type="entry name" value="CheY-like_superfamily"/>
</dbReference>
<dbReference type="PANTHER" id="PTHR43214:SF41">
    <property type="entry name" value="NITRATE_NITRITE RESPONSE REGULATOR PROTEIN NARP"/>
    <property type="match status" value="1"/>
</dbReference>
<keyword evidence="1 5" id="KW-0597">Phosphoprotein</keyword>
<dbReference type="Gene3D" id="3.40.50.2300">
    <property type="match status" value="1"/>
</dbReference>
<gene>
    <name evidence="8" type="ORF">EG352_21065</name>
</gene>
<evidence type="ECO:0000259" key="7">
    <source>
        <dbReference type="PROSITE" id="PS50110"/>
    </source>
</evidence>
<dbReference type="EMBL" id="CP033930">
    <property type="protein sequence ID" value="AZB20059.1"/>
    <property type="molecule type" value="Genomic_DNA"/>
</dbReference>
<dbReference type="SUPFAM" id="SSF46894">
    <property type="entry name" value="C-terminal effector domain of the bipartite response regulators"/>
    <property type="match status" value="1"/>
</dbReference>
<evidence type="ECO:0000256" key="1">
    <source>
        <dbReference type="ARBA" id="ARBA00022553"/>
    </source>
</evidence>
<feature type="domain" description="Response regulatory" evidence="7">
    <location>
        <begin position="7"/>
        <end position="123"/>
    </location>
</feature>
<dbReference type="InterPro" id="IPR039420">
    <property type="entry name" value="WalR-like"/>
</dbReference>
<dbReference type="Pfam" id="PF00196">
    <property type="entry name" value="GerE"/>
    <property type="match status" value="1"/>
</dbReference>
<dbReference type="PROSITE" id="PS50110">
    <property type="entry name" value="RESPONSE_REGULATORY"/>
    <property type="match status" value="1"/>
</dbReference>
<protein>
    <submittedName>
        <fullName evidence="8">DNA-binding response regulator</fullName>
    </submittedName>
</protein>
<evidence type="ECO:0000256" key="3">
    <source>
        <dbReference type="ARBA" id="ARBA00023125"/>
    </source>
</evidence>
<dbReference type="InterPro" id="IPR016032">
    <property type="entry name" value="Sig_transdc_resp-reg_C-effctor"/>
</dbReference>
<evidence type="ECO:0000256" key="2">
    <source>
        <dbReference type="ARBA" id="ARBA00023015"/>
    </source>
</evidence>
<dbReference type="PROSITE" id="PS00622">
    <property type="entry name" value="HTH_LUXR_1"/>
    <property type="match status" value="1"/>
</dbReference>
<dbReference type="AlphaFoldDB" id="A0AAD0YVY0"/>
<dbReference type="PANTHER" id="PTHR43214">
    <property type="entry name" value="TWO-COMPONENT RESPONSE REGULATOR"/>
    <property type="match status" value="1"/>
</dbReference>
<evidence type="ECO:0000313" key="8">
    <source>
        <dbReference type="EMBL" id="AZB20059.1"/>
    </source>
</evidence>
<evidence type="ECO:0000259" key="6">
    <source>
        <dbReference type="PROSITE" id="PS50043"/>
    </source>
</evidence>
<dbReference type="PRINTS" id="PR00038">
    <property type="entry name" value="HTHLUXR"/>
</dbReference>
<keyword evidence="4" id="KW-0804">Transcription</keyword>
<dbReference type="CDD" id="cd17535">
    <property type="entry name" value="REC_NarL-like"/>
    <property type="match status" value="1"/>
</dbReference>
<feature type="modified residue" description="4-aspartylphosphate" evidence="5">
    <location>
        <position position="58"/>
    </location>
</feature>